<feature type="compositionally biased region" description="Acidic residues" evidence="1">
    <location>
        <begin position="425"/>
        <end position="447"/>
    </location>
</feature>
<dbReference type="InterPro" id="IPR006568">
    <property type="entry name" value="PSP_pro-rich"/>
</dbReference>
<feature type="region of interest" description="Disordered" evidence="1">
    <location>
        <begin position="52"/>
        <end position="92"/>
    </location>
</feature>
<dbReference type="OrthoDB" id="10260794at2759"/>
<reference evidence="3 4" key="1">
    <citation type="journal article" date="2015" name="Plant Cell">
        <title>Oil accumulation by the oleaginous diatom Fistulifera solaris as revealed by the genome and transcriptome.</title>
        <authorList>
            <person name="Tanaka T."/>
            <person name="Maeda Y."/>
            <person name="Veluchamy A."/>
            <person name="Tanaka M."/>
            <person name="Abida H."/>
            <person name="Marechal E."/>
            <person name="Bowler C."/>
            <person name="Muto M."/>
            <person name="Sunaga Y."/>
            <person name="Tanaka M."/>
            <person name="Yoshino T."/>
            <person name="Taniguchi T."/>
            <person name="Fukuda Y."/>
            <person name="Nemoto M."/>
            <person name="Matsumoto M."/>
            <person name="Wong P.S."/>
            <person name="Aburatani S."/>
            <person name="Fujibuchi W."/>
        </authorList>
    </citation>
    <scope>NUCLEOTIDE SEQUENCE [LARGE SCALE GENOMIC DNA]</scope>
    <source>
        <strain evidence="3 4">JPCC DA0580</strain>
    </source>
</reference>
<dbReference type="PANTHER" id="PTHR12785:SF6">
    <property type="entry name" value="SPLICING FACTOR 3B SUBUNIT 2"/>
    <property type="match status" value="1"/>
</dbReference>
<proteinExistence type="predicted"/>
<comment type="caution">
    <text evidence="3">The sequence shown here is derived from an EMBL/GenBank/DDBJ whole genome shotgun (WGS) entry which is preliminary data.</text>
</comment>
<dbReference type="FunCoup" id="A0A1Z5KE40">
    <property type="interactions" value="178"/>
</dbReference>
<name>A0A1Z5KE40_FISSO</name>
<evidence type="ECO:0000259" key="2">
    <source>
        <dbReference type="SMART" id="SM00581"/>
    </source>
</evidence>
<sequence>MADGRLIEAATPCTSLRRNNKGDAFQIGGGFLLLIINSNSLLQQSRRIRMGVSTAEKNRRKRERKKQEREAQKKVDDDARDDADRPSEEEVEIEYIAEPIPEIKEFETFQRFQQLVNLALAEKGNEDIKNRANGDDFEDDSDGKNKLISKRKLRESLRPSIATLKQQVKRPDLVEAHDVTAADPFFLIELKAVPGTVPVSRHWGRKRKYLQGKRGFEKPPFQLPDFIVRTGITDIRDSVAADEAKMSAKQKNRARVAPKMGAIDVDYRTLHDAFFKYQTKPKSLTKFGDTYYEGKELEVNIKIKPGGPLSTKLREALGMTSETSPPPWLINMQRYGPPPTYPMLIIPGLNAPLPTPDCVYGYHPGGWGKPPVDNYGRPLYGGNPFDPPGSSAAKETEQTTLVTSDGKTIQKALWGALPVGAVVVEESEEESSDEEMDESSEEEGEENEAVKDMENGIESVLPPPPSIMPTPTAVDLRKQPGDETPVPSAPKQLYQVVEQSRAGADRNKGAVFASEVAYVLPGTQATAAQIPDGIESVLGKGAPSGAKRKRKDDDEDELDKNFKF</sequence>
<dbReference type="InterPro" id="IPR007180">
    <property type="entry name" value="DUF382"/>
</dbReference>
<accession>A0A1Z5KE40</accession>
<dbReference type="InterPro" id="IPR052584">
    <property type="entry name" value="U2_snRNP_Complex_Component"/>
</dbReference>
<dbReference type="PANTHER" id="PTHR12785">
    <property type="entry name" value="SPLICING FACTOR 3B"/>
    <property type="match status" value="1"/>
</dbReference>
<dbReference type="Proteomes" id="UP000198406">
    <property type="component" value="Unassembled WGS sequence"/>
</dbReference>
<protein>
    <submittedName>
        <fullName evidence="3">Splicing factor 3B subunit 2</fullName>
    </submittedName>
</protein>
<feature type="region of interest" description="Disordered" evidence="1">
    <location>
        <begin position="424"/>
        <end position="493"/>
    </location>
</feature>
<dbReference type="Pfam" id="PF04046">
    <property type="entry name" value="PSP"/>
    <property type="match status" value="1"/>
</dbReference>
<evidence type="ECO:0000313" key="4">
    <source>
        <dbReference type="Proteomes" id="UP000198406"/>
    </source>
</evidence>
<feature type="region of interest" description="Disordered" evidence="1">
    <location>
        <begin position="531"/>
        <end position="564"/>
    </location>
</feature>
<evidence type="ECO:0000313" key="3">
    <source>
        <dbReference type="EMBL" id="GAX24395.1"/>
    </source>
</evidence>
<keyword evidence="4" id="KW-1185">Reference proteome</keyword>
<feature type="compositionally biased region" description="Basic and acidic residues" evidence="1">
    <location>
        <begin position="65"/>
        <end position="88"/>
    </location>
</feature>
<feature type="domain" description="PSP proline-rich" evidence="2">
    <location>
        <begin position="300"/>
        <end position="355"/>
    </location>
</feature>
<dbReference type="EMBL" id="BDSP01000207">
    <property type="protein sequence ID" value="GAX24395.1"/>
    <property type="molecule type" value="Genomic_DNA"/>
</dbReference>
<gene>
    <name evidence="3" type="ORF">FisN_4Lh530</name>
</gene>
<dbReference type="GO" id="GO:0005634">
    <property type="term" value="C:nucleus"/>
    <property type="evidence" value="ECO:0007669"/>
    <property type="project" value="InterPro"/>
</dbReference>
<dbReference type="AlphaFoldDB" id="A0A1Z5KE40"/>
<organism evidence="3 4">
    <name type="scientific">Fistulifera solaris</name>
    <name type="common">Oleaginous diatom</name>
    <dbReference type="NCBI Taxonomy" id="1519565"/>
    <lineage>
        <taxon>Eukaryota</taxon>
        <taxon>Sar</taxon>
        <taxon>Stramenopiles</taxon>
        <taxon>Ochrophyta</taxon>
        <taxon>Bacillariophyta</taxon>
        <taxon>Bacillariophyceae</taxon>
        <taxon>Bacillariophycidae</taxon>
        <taxon>Naviculales</taxon>
        <taxon>Naviculaceae</taxon>
        <taxon>Fistulifera</taxon>
    </lineage>
</organism>
<dbReference type="Pfam" id="PF04037">
    <property type="entry name" value="DUF382"/>
    <property type="match status" value="1"/>
</dbReference>
<dbReference type="SMART" id="SM00581">
    <property type="entry name" value="PSP"/>
    <property type="match status" value="1"/>
</dbReference>
<evidence type="ECO:0000256" key="1">
    <source>
        <dbReference type="SAM" id="MobiDB-lite"/>
    </source>
</evidence>
<dbReference type="InParanoid" id="A0A1Z5KE40"/>